<dbReference type="Pfam" id="PF00395">
    <property type="entry name" value="SLH"/>
    <property type="match status" value="3"/>
</dbReference>
<gene>
    <name evidence="4" type="ORF">A33I_18365</name>
</gene>
<feature type="domain" description="SLH" evidence="3">
    <location>
        <begin position="153"/>
        <end position="216"/>
    </location>
</feature>
<dbReference type="PROSITE" id="PS51272">
    <property type="entry name" value="SLH"/>
    <property type="match status" value="3"/>
</dbReference>
<reference evidence="4 5" key="1">
    <citation type="journal article" date="2013" name="Genome Announc.">
        <title>Genome Sequence of the Extreme Obligate Alkaliphile Bacillus marmarensis Strain DSM 21297.</title>
        <authorList>
            <person name="Wernick D.G."/>
            <person name="Choi K.Y."/>
            <person name="Tat C.A."/>
            <person name="Lafontaine Rivera J.G."/>
            <person name="Liao J.C."/>
        </authorList>
    </citation>
    <scope>NUCLEOTIDE SEQUENCE [LARGE SCALE GENOMIC DNA]</scope>
    <source>
        <strain evidence="4 5">DSM 21297</strain>
    </source>
</reference>
<feature type="domain" description="SLH" evidence="3">
    <location>
        <begin position="95"/>
        <end position="152"/>
    </location>
</feature>
<dbReference type="InterPro" id="IPR001119">
    <property type="entry name" value="SLH_dom"/>
</dbReference>
<evidence type="ECO:0000313" key="4">
    <source>
        <dbReference type="EMBL" id="ERN52058.1"/>
    </source>
</evidence>
<dbReference type="PATRIC" id="fig|1188261.3.peg.3163"/>
<sequence>MAYKPKSYRKFLATAVTTAAVVTVAAPAAGAQASFPDVVEGSYYAEAVNALAAQGVINGLPGGTYAPHMNVDRGQFAVILAGALNLELSATPEKVFPDVRTEAYYAAAVEALYNEGIVGGDQFGNFNPTNSIDRASVARMVVEGFGFEQDETVEIPFTDVVAGSWYEGYVNTLYSVGVVRGTTATTFSPQGTVDRAQAAVFVYNAMLKYGGGDDDIIEVSVENVEATVDGTSVTVTADVTGAEEATVTITPDENLTAEELQAHADSLDVTLEELVASLEQEVEVEDDAIEATFADLPAGDHTVTVTAGEESATAEFTIEAEEVVPPVEVEAAAVTPVSTSTFVVTAEDVEEAEVSSSADAETTYTIEATFEGEAWEVVSVEANDDDTFTVVVADLDGKKGTLTLGGVEVEVDFSTAALNAAIAAVKSATAANVIERLQAPVLNVSNVKAEYAAAYHNAIVNEGVFINTRAQIQTNLVNYVNAAFAEDLEEALADVSEALSDYAAAFSNRARTAALNDLDDALVALDEFRDDSFERFTDGAETNRAFVPVGQVSGEVAGFIYAEYLLNAGELELSDIDAAVEYFEGLLEVYTEIEDAIADFEALPSEENSLAVIAAYYKGVDAVAAMPAGFGQDALEVELDEVFEDITEVIDGLLDGLEDDVDGELNITTIKNASDLHEEITTLVDALRNSEDKTAFVNRLNAVAATIADASEGLITAVNDAVDTTALGTAFTAIDLSADADELDLFFEVHGSTKFTSIKQIDDALEVIKDLNALNQALTTREGAIAGVNAFVEEYANESYINLRTNNRSEVAMLFRGLESETTFTSVEEVHTALNEAVTAYTNSLAAINSATSITQTRTALQNSVDLLLEVFEVEDIDALDGETVSIATATAVYEELEAKRADENRSNNFATFAEVVGAFPSNN</sequence>
<dbReference type="AlphaFoldDB" id="U6SKD4"/>
<evidence type="ECO:0000256" key="2">
    <source>
        <dbReference type="SAM" id="SignalP"/>
    </source>
</evidence>
<dbReference type="RefSeq" id="WP_022629230.1">
    <property type="nucleotide sequence ID" value="NZ_ATAE01000041.1"/>
</dbReference>
<dbReference type="PROSITE" id="PS51318">
    <property type="entry name" value="TAT"/>
    <property type="match status" value="1"/>
</dbReference>
<proteinExistence type="predicted"/>
<evidence type="ECO:0000259" key="3">
    <source>
        <dbReference type="PROSITE" id="PS51272"/>
    </source>
</evidence>
<organism evidence="4 5">
    <name type="scientific">Alkalihalophilus marmarensis DSM 21297</name>
    <dbReference type="NCBI Taxonomy" id="1188261"/>
    <lineage>
        <taxon>Bacteria</taxon>
        <taxon>Bacillati</taxon>
        <taxon>Bacillota</taxon>
        <taxon>Bacilli</taxon>
        <taxon>Bacillales</taxon>
        <taxon>Bacillaceae</taxon>
        <taxon>Alkalihalophilus</taxon>
    </lineage>
</organism>
<feature type="signal peptide" evidence="2">
    <location>
        <begin position="1"/>
        <end position="33"/>
    </location>
</feature>
<protein>
    <recommendedName>
        <fullName evidence="3">SLH domain-containing protein</fullName>
    </recommendedName>
</protein>
<keyword evidence="1 2" id="KW-0732">Signal</keyword>
<dbReference type="InterPro" id="IPR006311">
    <property type="entry name" value="TAT_signal"/>
</dbReference>
<keyword evidence="5" id="KW-1185">Reference proteome</keyword>
<name>U6SKD4_9BACI</name>
<feature type="chain" id="PRO_5004681003" description="SLH domain-containing protein" evidence="2">
    <location>
        <begin position="34"/>
        <end position="924"/>
    </location>
</feature>
<evidence type="ECO:0000313" key="5">
    <source>
        <dbReference type="Proteomes" id="UP000017170"/>
    </source>
</evidence>
<accession>U6SKD4</accession>
<feature type="domain" description="SLH" evidence="3">
    <location>
        <begin position="31"/>
        <end position="94"/>
    </location>
</feature>
<comment type="caution">
    <text evidence="4">The sequence shown here is derived from an EMBL/GenBank/DDBJ whole genome shotgun (WGS) entry which is preliminary data.</text>
</comment>
<dbReference type="Proteomes" id="UP000017170">
    <property type="component" value="Unassembled WGS sequence"/>
</dbReference>
<dbReference type="EMBL" id="ATAE01000041">
    <property type="protein sequence ID" value="ERN52058.1"/>
    <property type="molecule type" value="Genomic_DNA"/>
</dbReference>
<evidence type="ECO:0000256" key="1">
    <source>
        <dbReference type="ARBA" id="ARBA00022729"/>
    </source>
</evidence>